<name>A0A9J5XDT8_SOLCO</name>
<evidence type="ECO:0000313" key="1">
    <source>
        <dbReference type="EMBL" id="KAG5585372.1"/>
    </source>
</evidence>
<evidence type="ECO:0000313" key="2">
    <source>
        <dbReference type="Proteomes" id="UP000824120"/>
    </source>
</evidence>
<organism evidence="1 2">
    <name type="scientific">Solanum commersonii</name>
    <name type="common">Commerson's wild potato</name>
    <name type="synonym">Commerson's nightshade</name>
    <dbReference type="NCBI Taxonomy" id="4109"/>
    <lineage>
        <taxon>Eukaryota</taxon>
        <taxon>Viridiplantae</taxon>
        <taxon>Streptophyta</taxon>
        <taxon>Embryophyta</taxon>
        <taxon>Tracheophyta</taxon>
        <taxon>Spermatophyta</taxon>
        <taxon>Magnoliopsida</taxon>
        <taxon>eudicotyledons</taxon>
        <taxon>Gunneridae</taxon>
        <taxon>Pentapetalae</taxon>
        <taxon>asterids</taxon>
        <taxon>lamiids</taxon>
        <taxon>Solanales</taxon>
        <taxon>Solanaceae</taxon>
        <taxon>Solanoideae</taxon>
        <taxon>Solaneae</taxon>
        <taxon>Solanum</taxon>
    </lineage>
</organism>
<gene>
    <name evidence="1" type="ORF">H5410_045806</name>
</gene>
<dbReference type="AlphaFoldDB" id="A0A9J5XDT8"/>
<proteinExistence type="predicted"/>
<reference evidence="1 2" key="1">
    <citation type="submission" date="2020-09" db="EMBL/GenBank/DDBJ databases">
        <title>De no assembly of potato wild relative species, Solanum commersonii.</title>
        <authorList>
            <person name="Cho K."/>
        </authorList>
    </citation>
    <scope>NUCLEOTIDE SEQUENCE [LARGE SCALE GENOMIC DNA]</scope>
    <source>
        <strain evidence="1">LZ3.2</strain>
        <tissue evidence="1">Leaf</tissue>
    </source>
</reference>
<accession>A0A9J5XDT8</accession>
<comment type="caution">
    <text evidence="1">The sequence shown here is derived from an EMBL/GenBank/DDBJ whole genome shotgun (WGS) entry which is preliminary data.</text>
</comment>
<keyword evidence="2" id="KW-1185">Reference proteome</keyword>
<sequence length="64" mass="7479">MEVMKQFIESHDKRMTSLIDKLGERNLSRLVTIRDWSNHKGPVRNTKYSDAIISTNYMLLGLLL</sequence>
<dbReference type="Proteomes" id="UP000824120">
    <property type="component" value="Chromosome 9"/>
</dbReference>
<dbReference type="EMBL" id="JACXVP010000009">
    <property type="protein sequence ID" value="KAG5585372.1"/>
    <property type="molecule type" value="Genomic_DNA"/>
</dbReference>
<protein>
    <submittedName>
        <fullName evidence="1">Uncharacterized protein</fullName>
    </submittedName>
</protein>